<dbReference type="OrthoDB" id="428727at2759"/>
<keyword evidence="2" id="KW-1185">Reference proteome</keyword>
<reference evidence="1" key="1">
    <citation type="submission" date="2021-02" db="EMBL/GenBank/DDBJ databases">
        <authorList>
            <person name="Dougan E. K."/>
            <person name="Rhodes N."/>
            <person name="Thang M."/>
            <person name="Chan C."/>
        </authorList>
    </citation>
    <scope>NUCLEOTIDE SEQUENCE</scope>
</reference>
<evidence type="ECO:0000313" key="1">
    <source>
        <dbReference type="EMBL" id="CAE7475494.1"/>
    </source>
</evidence>
<protein>
    <submittedName>
        <fullName evidence="1">Uncharacterized protein</fullName>
    </submittedName>
</protein>
<accession>A0A812SH73</accession>
<proteinExistence type="predicted"/>
<dbReference type="EMBL" id="CAJNIZ010024302">
    <property type="protein sequence ID" value="CAE7475494.1"/>
    <property type="molecule type" value="Genomic_DNA"/>
</dbReference>
<name>A0A812SH73_SYMPI</name>
<evidence type="ECO:0000313" key="2">
    <source>
        <dbReference type="Proteomes" id="UP000649617"/>
    </source>
</evidence>
<sequence>AIYEGSKEVTLELPQLEQLPDDVLGQKLQLLLLQPAGLPLEAIFPYTKVGIKIWLPPGYLADDDSTELPSFELNSQLYSPECLQHFEEELKTLAETLCGSPVLFSWSLNFPSSAEASFSENTAIARARGVAAQRDRKRKEEESFCHLQQRLLCSTVTGFEVVRVPGFSRADALFQRKGSSAGGLPLQLKAASASGLGDKPIFCFKKTAGYDGMLLILVAVDYGIVWAVPGAAVTQQSFNIQLGSSRDELFRVTDVGHALVECFRRAADFPHITLTQAGLRCEARTHRLEMNTHLQMAAFLASVGYILKKNLEVASAVDSMLSGGGKSWRVQEKASHLHSPSNAYTINLRKHAGVLGKVAYSASDFDLLLAAVLQDGNLAGMFLLPSTVLGQHRLVGYKPTELRLVPPWAPCARHATKTKYAWQLEYYVDLCGASVPAMPPEHVRSRLAQVLQAVQYIWQADEKNGVATALRKKSCPPPVY</sequence>
<feature type="non-terminal residue" evidence="1">
    <location>
        <position position="480"/>
    </location>
</feature>
<dbReference type="AlphaFoldDB" id="A0A812SH73"/>
<organism evidence="1 2">
    <name type="scientific">Symbiodinium pilosum</name>
    <name type="common">Dinoflagellate</name>
    <dbReference type="NCBI Taxonomy" id="2952"/>
    <lineage>
        <taxon>Eukaryota</taxon>
        <taxon>Sar</taxon>
        <taxon>Alveolata</taxon>
        <taxon>Dinophyceae</taxon>
        <taxon>Suessiales</taxon>
        <taxon>Symbiodiniaceae</taxon>
        <taxon>Symbiodinium</taxon>
    </lineage>
</organism>
<dbReference type="Proteomes" id="UP000649617">
    <property type="component" value="Unassembled WGS sequence"/>
</dbReference>
<gene>
    <name evidence="1" type="ORF">SPIL2461_LOCUS12083</name>
</gene>
<dbReference type="InterPro" id="IPR038231">
    <property type="entry name" value="MepB-like_sf"/>
</dbReference>
<dbReference type="Gene3D" id="3.40.1350.140">
    <property type="entry name" value="MepB-like"/>
    <property type="match status" value="1"/>
</dbReference>
<comment type="caution">
    <text evidence="1">The sequence shown here is derived from an EMBL/GenBank/DDBJ whole genome shotgun (WGS) entry which is preliminary data.</text>
</comment>